<keyword evidence="3" id="KW-0687">Ribonucleoprotein</keyword>
<keyword evidence="2" id="KW-0694">RNA-binding</keyword>
<evidence type="ECO:0000259" key="4">
    <source>
        <dbReference type="SMART" id="SM01390"/>
    </source>
</evidence>
<dbReference type="EMBL" id="LVKB01000001">
    <property type="protein sequence ID" value="ORD98124.1"/>
    <property type="molecule type" value="Genomic_DNA"/>
</dbReference>
<evidence type="ECO:0000256" key="2">
    <source>
        <dbReference type="ARBA" id="ARBA00022884"/>
    </source>
</evidence>
<dbReference type="GO" id="GO:0042274">
    <property type="term" value="P:ribosomal small subunit biogenesis"/>
    <property type="evidence" value="ECO:0007669"/>
    <property type="project" value="TreeGrafter"/>
</dbReference>
<comment type="similarity">
    <text evidence="1">Belongs to the universal ribosomal protein uS4 family.</text>
</comment>
<evidence type="ECO:0000313" key="5">
    <source>
        <dbReference type="EMBL" id="ORD98124.1"/>
    </source>
</evidence>
<dbReference type="VEuPathDB" id="MicrosporidiaDB:A0H76_2598"/>
<dbReference type="InterPro" id="IPR001912">
    <property type="entry name" value="Ribosomal_uS4_N"/>
</dbReference>
<dbReference type="GO" id="GO:0019843">
    <property type="term" value="F:rRNA binding"/>
    <property type="evidence" value="ECO:0007669"/>
    <property type="project" value="InterPro"/>
</dbReference>
<dbReference type="OrthoDB" id="10248812at2759"/>
<evidence type="ECO:0000313" key="6">
    <source>
        <dbReference type="Proteomes" id="UP000192356"/>
    </source>
</evidence>
<dbReference type="SMART" id="SM01390">
    <property type="entry name" value="Ribosomal_S4"/>
    <property type="match status" value="1"/>
</dbReference>
<keyword evidence="6" id="KW-1185">Reference proteome</keyword>
<dbReference type="VEuPathDB" id="MicrosporidiaDB:HERIO_26"/>
<dbReference type="Gene3D" id="3.10.290.10">
    <property type="entry name" value="RNA-binding S4 domain"/>
    <property type="match status" value="1"/>
</dbReference>
<sequence>MRDLKYHEKKLLKKVNLTEWKTTNTTKEQLVTSKYYLHSRDEYVYYNRIVGMIRKLAESLSRLPPKDATRNFITKALLNKLYEIGIIDQKLLSECTKVTVSSICKRRLPMVLTYKKMIPNFKDADKFVQQGHIVFGTKVCREPSVLIKRGMEDFIKWREDSKIKRKIDEYNGELDDF</sequence>
<dbReference type="GO" id="GO:0006364">
    <property type="term" value="P:rRNA processing"/>
    <property type="evidence" value="ECO:0007669"/>
    <property type="project" value="TreeGrafter"/>
</dbReference>
<comment type="caution">
    <text evidence="5">The sequence shown here is derived from an EMBL/GenBank/DDBJ whole genome shotgun (WGS) entry which is preliminary data.</text>
</comment>
<accession>A0A1X0QEN9</accession>
<protein>
    <submittedName>
        <fullName evidence="5">IMP3</fullName>
    </submittedName>
</protein>
<dbReference type="PANTHER" id="PTHR11831">
    <property type="entry name" value="30S 40S RIBOSOMAL PROTEIN"/>
    <property type="match status" value="1"/>
</dbReference>
<name>A0A1X0QEN9_9MICR</name>
<reference evidence="5 6" key="1">
    <citation type="journal article" date="2017" name="Environ. Microbiol.">
        <title>Decay of the glycolytic pathway and adaptation to intranuclear parasitism within Enterocytozoonidae microsporidia.</title>
        <authorList>
            <person name="Wiredu Boakye D."/>
            <person name="Jaroenlak P."/>
            <person name="Prachumwat A."/>
            <person name="Williams T.A."/>
            <person name="Bateman K.S."/>
            <person name="Itsathitphaisarn O."/>
            <person name="Sritunyalucksana K."/>
            <person name="Paszkiewicz K.H."/>
            <person name="Moore K.A."/>
            <person name="Stentiford G.D."/>
            <person name="Williams B.A."/>
        </authorList>
    </citation>
    <scope>NUCLEOTIDE SEQUENCE [LARGE SCALE GENOMIC DNA]</scope>
    <source>
        <strain evidence="5 6">GB1</strain>
    </source>
</reference>
<gene>
    <name evidence="5" type="primary">IMP3</name>
    <name evidence="5" type="ORF">HERIO_26</name>
</gene>
<evidence type="ECO:0000256" key="3">
    <source>
        <dbReference type="ARBA" id="ARBA00023274"/>
    </source>
</evidence>
<dbReference type="GO" id="GO:0030515">
    <property type="term" value="F:snoRNA binding"/>
    <property type="evidence" value="ECO:0007669"/>
    <property type="project" value="TreeGrafter"/>
</dbReference>
<dbReference type="InterPro" id="IPR036986">
    <property type="entry name" value="S4_RNA-bd_sf"/>
</dbReference>
<dbReference type="GO" id="GO:0032040">
    <property type="term" value="C:small-subunit processome"/>
    <property type="evidence" value="ECO:0007669"/>
    <property type="project" value="TreeGrafter"/>
</dbReference>
<proteinExistence type="inferred from homology"/>
<feature type="domain" description="Small ribosomal subunit protein uS4 N-terminal" evidence="4">
    <location>
        <begin position="3"/>
        <end position="105"/>
    </location>
</feature>
<dbReference type="Proteomes" id="UP000192356">
    <property type="component" value="Unassembled WGS sequence"/>
</dbReference>
<organism evidence="5 6">
    <name type="scientific">Hepatospora eriocheir</name>
    <dbReference type="NCBI Taxonomy" id="1081669"/>
    <lineage>
        <taxon>Eukaryota</taxon>
        <taxon>Fungi</taxon>
        <taxon>Fungi incertae sedis</taxon>
        <taxon>Microsporidia</taxon>
        <taxon>Hepatosporidae</taxon>
        <taxon>Hepatospora</taxon>
    </lineage>
</organism>
<dbReference type="InterPro" id="IPR022801">
    <property type="entry name" value="Ribosomal_uS4"/>
</dbReference>
<dbReference type="Pfam" id="PF00163">
    <property type="entry name" value="Ribosomal_S4"/>
    <property type="match status" value="1"/>
</dbReference>
<dbReference type="PANTHER" id="PTHR11831:SF1">
    <property type="entry name" value="U3 SMALL NUCLEOLAR RIBONUCLEOPROTEIN PROTEIN IMP3"/>
    <property type="match status" value="1"/>
</dbReference>
<dbReference type="GO" id="GO:0034457">
    <property type="term" value="C:Mpp10 complex"/>
    <property type="evidence" value="ECO:0007669"/>
    <property type="project" value="TreeGrafter"/>
</dbReference>
<dbReference type="AlphaFoldDB" id="A0A1X0QEN9"/>
<dbReference type="SUPFAM" id="SSF55174">
    <property type="entry name" value="Alpha-L RNA-binding motif"/>
    <property type="match status" value="1"/>
</dbReference>
<evidence type="ECO:0000256" key="1">
    <source>
        <dbReference type="ARBA" id="ARBA00007465"/>
    </source>
</evidence>